<keyword evidence="10" id="KW-1185">Reference proteome</keyword>
<dbReference type="GO" id="GO:0016829">
    <property type="term" value="F:lyase activity"/>
    <property type="evidence" value="ECO:0007669"/>
    <property type="project" value="UniProtKB-KW"/>
</dbReference>
<keyword evidence="4 8" id="KW-0378">Hydrolase</keyword>
<dbReference type="EC" id="3.4.-.-" evidence="8"/>
<keyword evidence="2 8" id="KW-0645">Protease</keyword>
<reference evidence="9 10" key="1">
    <citation type="submission" date="2019-03" db="EMBL/GenBank/DDBJ databases">
        <title>Sequencing the genomes of 1000 actinobacteria strains.</title>
        <authorList>
            <person name="Klenk H.-P."/>
        </authorList>
    </citation>
    <scope>NUCLEOTIDE SEQUENCE [LARGE SCALE GENOMIC DNA]</scope>
    <source>
        <strain evidence="9 10">DSM 18936</strain>
    </source>
</reference>
<dbReference type="AlphaFoldDB" id="A0A4R7HZ13"/>
<evidence type="ECO:0000256" key="1">
    <source>
        <dbReference type="ARBA" id="ARBA00008136"/>
    </source>
</evidence>
<dbReference type="PANTHER" id="PTHR13604">
    <property type="entry name" value="DC12-RELATED"/>
    <property type="match status" value="1"/>
</dbReference>
<accession>A0A4R7HZ13</accession>
<comment type="caution">
    <text evidence="9">The sequence shown here is derived from an EMBL/GenBank/DDBJ whole genome shotgun (WGS) entry which is preliminary data.</text>
</comment>
<keyword evidence="3" id="KW-0227">DNA damage</keyword>
<dbReference type="Proteomes" id="UP000294558">
    <property type="component" value="Unassembled WGS sequence"/>
</dbReference>
<dbReference type="GO" id="GO:0008233">
    <property type="term" value="F:peptidase activity"/>
    <property type="evidence" value="ECO:0007669"/>
    <property type="project" value="UniProtKB-KW"/>
</dbReference>
<gene>
    <name evidence="9" type="ORF">BDK89_2062</name>
</gene>
<evidence type="ECO:0000256" key="5">
    <source>
        <dbReference type="ARBA" id="ARBA00023124"/>
    </source>
</evidence>
<keyword evidence="5" id="KW-0190">Covalent protein-DNA linkage</keyword>
<keyword evidence="6" id="KW-0238">DNA-binding</keyword>
<name>A0A4R7HZ13_9ACTN</name>
<evidence type="ECO:0000256" key="4">
    <source>
        <dbReference type="ARBA" id="ARBA00022801"/>
    </source>
</evidence>
<dbReference type="GO" id="GO:0106300">
    <property type="term" value="P:protein-DNA covalent cross-linking repair"/>
    <property type="evidence" value="ECO:0007669"/>
    <property type="project" value="InterPro"/>
</dbReference>
<protein>
    <recommendedName>
        <fullName evidence="8">Abasic site processing protein</fullName>
        <ecNumber evidence="8">3.4.-.-</ecNumber>
    </recommendedName>
</protein>
<dbReference type="SUPFAM" id="SSF143081">
    <property type="entry name" value="BB1717-like"/>
    <property type="match status" value="1"/>
</dbReference>
<proteinExistence type="inferred from homology"/>
<evidence type="ECO:0000256" key="7">
    <source>
        <dbReference type="ARBA" id="ARBA00023239"/>
    </source>
</evidence>
<dbReference type="GO" id="GO:0006508">
    <property type="term" value="P:proteolysis"/>
    <property type="evidence" value="ECO:0007669"/>
    <property type="project" value="UniProtKB-KW"/>
</dbReference>
<evidence type="ECO:0000256" key="6">
    <source>
        <dbReference type="ARBA" id="ARBA00023125"/>
    </source>
</evidence>
<dbReference type="GO" id="GO:0003697">
    <property type="term" value="F:single-stranded DNA binding"/>
    <property type="evidence" value="ECO:0007669"/>
    <property type="project" value="InterPro"/>
</dbReference>
<dbReference type="InterPro" id="IPR036590">
    <property type="entry name" value="SRAP-like"/>
</dbReference>
<organism evidence="9 10">
    <name type="scientific">Ilumatobacter fluminis</name>
    <dbReference type="NCBI Taxonomy" id="467091"/>
    <lineage>
        <taxon>Bacteria</taxon>
        <taxon>Bacillati</taxon>
        <taxon>Actinomycetota</taxon>
        <taxon>Acidimicrobiia</taxon>
        <taxon>Acidimicrobiales</taxon>
        <taxon>Ilumatobacteraceae</taxon>
        <taxon>Ilumatobacter</taxon>
    </lineage>
</organism>
<evidence type="ECO:0000256" key="8">
    <source>
        <dbReference type="RuleBase" id="RU364100"/>
    </source>
</evidence>
<dbReference type="EMBL" id="SOAU01000001">
    <property type="protein sequence ID" value="TDT16472.1"/>
    <property type="molecule type" value="Genomic_DNA"/>
</dbReference>
<sequence>MCGRFVSSSSPERIAAYFGADTAVETLGQNFNVAPTNDIYGVVDTPDGREVQAFMWGLLPVWAKERKLGQKMINARSETIAEKPAFKGVFKKHRCIIPMDGFYEWAPGVEGGPVTKAGKLAKRPYFIHRQDDEPLAVAGLWSAWRDKAEGSDAPWLHTASVITTSANATMEPIHNRMPVILPKAMWDQWLDPTNQNIDMLASLLVPAPDNLLTMHEVSTDVNNVRNKGDHLVTPV</sequence>
<evidence type="ECO:0000313" key="10">
    <source>
        <dbReference type="Proteomes" id="UP000294558"/>
    </source>
</evidence>
<evidence type="ECO:0000256" key="3">
    <source>
        <dbReference type="ARBA" id="ARBA00022763"/>
    </source>
</evidence>
<evidence type="ECO:0000256" key="2">
    <source>
        <dbReference type="ARBA" id="ARBA00022670"/>
    </source>
</evidence>
<dbReference type="InterPro" id="IPR003738">
    <property type="entry name" value="SRAP"/>
</dbReference>
<comment type="similarity">
    <text evidence="1 8">Belongs to the SOS response-associated peptidase family.</text>
</comment>
<evidence type="ECO:0000313" key="9">
    <source>
        <dbReference type="EMBL" id="TDT16472.1"/>
    </source>
</evidence>
<dbReference type="Pfam" id="PF02586">
    <property type="entry name" value="SRAP"/>
    <property type="match status" value="1"/>
</dbReference>
<keyword evidence="7" id="KW-0456">Lyase</keyword>
<dbReference type="Gene3D" id="3.90.1680.10">
    <property type="entry name" value="SOS response associated peptidase-like"/>
    <property type="match status" value="1"/>
</dbReference>
<dbReference type="PANTHER" id="PTHR13604:SF0">
    <property type="entry name" value="ABASIC SITE PROCESSING PROTEIN HMCES"/>
    <property type="match status" value="1"/>
</dbReference>